<dbReference type="Proteomes" id="UP000828251">
    <property type="component" value="Unassembled WGS sequence"/>
</dbReference>
<evidence type="ECO:0000313" key="2">
    <source>
        <dbReference type="Proteomes" id="UP000828251"/>
    </source>
</evidence>
<name>A0A9D3UL50_9ROSI</name>
<dbReference type="OrthoDB" id="10562559at2759"/>
<evidence type="ECO:0000313" key="1">
    <source>
        <dbReference type="EMBL" id="KAH1047108.1"/>
    </source>
</evidence>
<comment type="caution">
    <text evidence="1">The sequence shown here is derived from an EMBL/GenBank/DDBJ whole genome shotgun (WGS) entry which is preliminary data.</text>
</comment>
<keyword evidence="2" id="KW-1185">Reference proteome</keyword>
<sequence>MAAYINLEKPLATQVLKNQKVKYEALSTICFFCKKYGHTKELCIVIQPKPRPVNQTASDDQTVSEKGEDTIAYRPWMVLERKSWQNSWNNVPIRTENKEKGKLGSRFGTLANMECVADLGKEQDKRDKGKVTDSQGKLMDADFGKKQKISFRDNPKVNKSSRLGGAILENGLSKVIIAYPDINGQVVGSALRAADSDNGERAEDPSMTNMIQANHLAGPKCPDLDTTYSEFF</sequence>
<accession>A0A9D3UL50</accession>
<organism evidence="1 2">
    <name type="scientific">Gossypium stocksii</name>
    <dbReference type="NCBI Taxonomy" id="47602"/>
    <lineage>
        <taxon>Eukaryota</taxon>
        <taxon>Viridiplantae</taxon>
        <taxon>Streptophyta</taxon>
        <taxon>Embryophyta</taxon>
        <taxon>Tracheophyta</taxon>
        <taxon>Spermatophyta</taxon>
        <taxon>Magnoliopsida</taxon>
        <taxon>eudicotyledons</taxon>
        <taxon>Gunneridae</taxon>
        <taxon>Pentapetalae</taxon>
        <taxon>rosids</taxon>
        <taxon>malvids</taxon>
        <taxon>Malvales</taxon>
        <taxon>Malvaceae</taxon>
        <taxon>Malvoideae</taxon>
        <taxon>Gossypium</taxon>
    </lineage>
</organism>
<dbReference type="EMBL" id="JAIQCV010000011">
    <property type="protein sequence ID" value="KAH1047108.1"/>
    <property type="molecule type" value="Genomic_DNA"/>
</dbReference>
<evidence type="ECO:0008006" key="3">
    <source>
        <dbReference type="Google" id="ProtNLM"/>
    </source>
</evidence>
<proteinExistence type="predicted"/>
<gene>
    <name evidence="1" type="ORF">J1N35_037892</name>
</gene>
<protein>
    <recommendedName>
        <fullName evidence="3">DUF4283 domain-containing protein</fullName>
    </recommendedName>
</protein>
<reference evidence="1 2" key="1">
    <citation type="journal article" date="2021" name="Plant Biotechnol. J.">
        <title>Multi-omics assisted identification of the key and species-specific regulatory components of drought-tolerant mechanisms in Gossypium stocksii.</title>
        <authorList>
            <person name="Yu D."/>
            <person name="Ke L."/>
            <person name="Zhang D."/>
            <person name="Wu Y."/>
            <person name="Sun Y."/>
            <person name="Mei J."/>
            <person name="Sun J."/>
            <person name="Sun Y."/>
        </authorList>
    </citation>
    <scope>NUCLEOTIDE SEQUENCE [LARGE SCALE GENOMIC DNA]</scope>
    <source>
        <strain evidence="2">cv. E1</strain>
        <tissue evidence="1">Leaf</tissue>
    </source>
</reference>
<dbReference type="AlphaFoldDB" id="A0A9D3UL50"/>